<name>A0A498QF64_9MYCO</name>
<reference evidence="1 2" key="1">
    <citation type="submission" date="2018-09" db="EMBL/GenBank/DDBJ databases">
        <authorList>
            <person name="Tagini F."/>
        </authorList>
    </citation>
    <scope>NUCLEOTIDE SEQUENCE [LARGE SCALE GENOMIC DNA]</scope>
    <source>
        <strain evidence="1 2">MK13</strain>
    </source>
</reference>
<organism evidence="1 2">
    <name type="scientific">Mycobacterium innocens</name>
    <dbReference type="NCBI Taxonomy" id="2341083"/>
    <lineage>
        <taxon>Bacteria</taxon>
        <taxon>Bacillati</taxon>
        <taxon>Actinomycetota</taxon>
        <taxon>Actinomycetes</taxon>
        <taxon>Mycobacteriales</taxon>
        <taxon>Mycobacteriaceae</taxon>
        <taxon>Mycobacterium</taxon>
    </lineage>
</organism>
<accession>A0A498QF64</accession>
<dbReference type="InterPro" id="IPR024426">
    <property type="entry name" value="DUF2694"/>
</dbReference>
<evidence type="ECO:0008006" key="3">
    <source>
        <dbReference type="Google" id="ProtNLM"/>
    </source>
</evidence>
<dbReference type="Proteomes" id="UP000267289">
    <property type="component" value="Unassembled WGS sequence"/>
</dbReference>
<dbReference type="EMBL" id="UPHQ01000285">
    <property type="protein sequence ID" value="VBA45232.1"/>
    <property type="molecule type" value="Genomic_DNA"/>
</dbReference>
<keyword evidence="2" id="KW-1185">Reference proteome</keyword>
<protein>
    <recommendedName>
        <fullName evidence="3">DUF2694 domain-containing protein</fullName>
    </recommendedName>
</protein>
<evidence type="ECO:0000313" key="1">
    <source>
        <dbReference type="EMBL" id="VBA45232.1"/>
    </source>
</evidence>
<evidence type="ECO:0000313" key="2">
    <source>
        <dbReference type="Proteomes" id="UP000267289"/>
    </source>
</evidence>
<dbReference type="AlphaFoldDB" id="A0A498QF64"/>
<sequence length="105" mass="11265">MTGSMTDANPAFDTVHPSGHILVRSCRGGYMHSVALSEGAMDTDAETLARGILLTADVSCLKALLEVRDEIIAAGHTPSASVPTNQDLDAAIEKLLAHQLRRRRR</sequence>
<gene>
    <name evidence="1" type="ORF">LAUMK13_05396</name>
</gene>
<proteinExistence type="predicted"/>
<dbReference type="Pfam" id="PF10904">
    <property type="entry name" value="DUF2694"/>
    <property type="match status" value="1"/>
</dbReference>